<dbReference type="EMBL" id="CP048222">
    <property type="protein sequence ID" value="QHT66365.1"/>
    <property type="molecule type" value="Genomic_DNA"/>
</dbReference>
<reference evidence="2 3" key="1">
    <citation type="submission" date="2020-01" db="EMBL/GenBank/DDBJ databases">
        <authorList>
            <person name="Kim M.K."/>
        </authorList>
    </citation>
    <scope>NUCLEOTIDE SEQUENCE [LARGE SCALE GENOMIC DNA]</scope>
    <source>
        <strain evidence="2 3">172606-1</strain>
    </source>
</reference>
<protein>
    <recommendedName>
        <fullName evidence="4">Lipoprotein</fullName>
    </recommendedName>
</protein>
<dbReference type="KEGG" id="rhoz:GXP67_06680"/>
<evidence type="ECO:0000313" key="3">
    <source>
        <dbReference type="Proteomes" id="UP000480178"/>
    </source>
</evidence>
<dbReference type="Proteomes" id="UP000480178">
    <property type="component" value="Chromosome"/>
</dbReference>
<feature type="signal peptide" evidence="1">
    <location>
        <begin position="1"/>
        <end position="24"/>
    </location>
</feature>
<gene>
    <name evidence="2" type="ORF">GXP67_06680</name>
</gene>
<dbReference type="AlphaFoldDB" id="A0A6C0GEF8"/>
<proteinExistence type="predicted"/>
<dbReference type="RefSeq" id="WP_162442424.1">
    <property type="nucleotide sequence ID" value="NZ_CP048222.1"/>
</dbReference>
<sequence length="156" mass="17594">MKTRSFLFTFIFMGFGLFSCSTDAVPEEQSDPKKNARLADCAPDVVCTEMFAAVSATIKYTDGSPVKLDKYQVIKTSTGADNTPAISSDELDMYRNMGVYLITNDNYRKELRNQQQEVEFIGHKDGKELVRRKFTIGADCCHVMHIDGELEITIEK</sequence>
<organism evidence="2 3">
    <name type="scientific">Rhodocytophaga rosea</name>
    <dbReference type="NCBI Taxonomy" id="2704465"/>
    <lineage>
        <taxon>Bacteria</taxon>
        <taxon>Pseudomonadati</taxon>
        <taxon>Bacteroidota</taxon>
        <taxon>Cytophagia</taxon>
        <taxon>Cytophagales</taxon>
        <taxon>Rhodocytophagaceae</taxon>
        <taxon>Rhodocytophaga</taxon>
    </lineage>
</organism>
<name>A0A6C0GEF8_9BACT</name>
<evidence type="ECO:0008006" key="4">
    <source>
        <dbReference type="Google" id="ProtNLM"/>
    </source>
</evidence>
<keyword evidence="1" id="KW-0732">Signal</keyword>
<dbReference type="PROSITE" id="PS51257">
    <property type="entry name" value="PROKAR_LIPOPROTEIN"/>
    <property type="match status" value="1"/>
</dbReference>
<keyword evidence="3" id="KW-1185">Reference proteome</keyword>
<accession>A0A6C0GEF8</accession>
<evidence type="ECO:0000256" key="1">
    <source>
        <dbReference type="SAM" id="SignalP"/>
    </source>
</evidence>
<feature type="chain" id="PRO_5025384168" description="Lipoprotein" evidence="1">
    <location>
        <begin position="25"/>
        <end position="156"/>
    </location>
</feature>
<evidence type="ECO:0000313" key="2">
    <source>
        <dbReference type="EMBL" id="QHT66365.1"/>
    </source>
</evidence>